<dbReference type="Proteomes" id="UP000035681">
    <property type="component" value="Unplaced"/>
</dbReference>
<evidence type="ECO:0000256" key="1">
    <source>
        <dbReference type="SAM" id="Phobius"/>
    </source>
</evidence>
<name>A0AAF5DGN1_STRER</name>
<proteinExistence type="predicted"/>
<dbReference type="WBParaSite" id="TCONS_00012293.p1">
    <property type="protein sequence ID" value="TCONS_00012293.p1"/>
    <property type="gene ID" value="XLOC_007856"/>
</dbReference>
<dbReference type="AlphaFoldDB" id="A0AAF5DGN1"/>
<keyword evidence="1" id="KW-0472">Membrane</keyword>
<feature type="transmembrane region" description="Helical" evidence="1">
    <location>
        <begin position="356"/>
        <end position="374"/>
    </location>
</feature>
<organism evidence="2 3">
    <name type="scientific">Strongyloides stercoralis</name>
    <name type="common">Threadworm</name>
    <dbReference type="NCBI Taxonomy" id="6248"/>
    <lineage>
        <taxon>Eukaryota</taxon>
        <taxon>Metazoa</taxon>
        <taxon>Ecdysozoa</taxon>
        <taxon>Nematoda</taxon>
        <taxon>Chromadorea</taxon>
        <taxon>Rhabditida</taxon>
        <taxon>Tylenchina</taxon>
        <taxon>Panagrolaimomorpha</taxon>
        <taxon>Strongyloidoidea</taxon>
        <taxon>Strongyloididae</taxon>
        <taxon>Strongyloides</taxon>
    </lineage>
</organism>
<keyword evidence="1" id="KW-0812">Transmembrane</keyword>
<keyword evidence="1" id="KW-1133">Transmembrane helix</keyword>
<reference evidence="3" key="1">
    <citation type="submission" date="2024-02" db="UniProtKB">
        <authorList>
            <consortium name="WormBaseParasite"/>
        </authorList>
    </citation>
    <scope>IDENTIFICATION</scope>
</reference>
<evidence type="ECO:0000313" key="2">
    <source>
        <dbReference type="Proteomes" id="UP000035681"/>
    </source>
</evidence>
<sequence>LQIYILEMEYPSYNSKVCYGSTSTPILSHQEIKSLSIKTKMINIEGEVIELPICMLENASINGNLFRSIFIKKVFYSLPIQKQQYLSKFLPQNSIKTLDEHLTIAFTPYPVFNFSNNFEKLRYKLNNNHFEPNHLENLIAFREIKRVLFEHFYRQYNLKLMKKLFISRYEILEKATLEGNKFDLATLPSSSSSSSSSSYKLREKKRNGLECTISRRVNFRVKRMLDEVRRLANDSNPYSSDEEEIVTKKSKNTTTRSSIYNSKINDIDMYEPSEPVTIKEMLKEHKKLKECHPDSPSLDTEGITLLDVYNRAGLSIQLEKNFGAQQKRRMERRLKLPYSRIKFDVMRIPINERKSIRCILIMIFYVIFIFFYIFHGISCENVYCTYYRETDEITCGQVTCPTHIPPSKPDEETGLDPKLPRGWYRIGVMQIRHDTGWFNLYRRKATGNGYWDFYTNIPERNCIGGFGLHAGENIDGSISVKDKKCFDRLVNQIERKSTSEKMDVLQCRKCIYNSCWLGTRTLHDQRTYLTNLRSY</sequence>
<keyword evidence="2" id="KW-1185">Reference proteome</keyword>
<evidence type="ECO:0000313" key="3">
    <source>
        <dbReference type="WBParaSite" id="TCONS_00012293.p1"/>
    </source>
</evidence>
<protein>
    <submittedName>
        <fullName evidence="3">DOMON domain-containing protein</fullName>
    </submittedName>
</protein>
<accession>A0AAF5DGN1</accession>